<evidence type="ECO:0000256" key="6">
    <source>
        <dbReference type="ARBA" id="ARBA00022857"/>
    </source>
</evidence>
<dbReference type="Pfam" id="PF07992">
    <property type="entry name" value="Pyr_redox_2"/>
    <property type="match status" value="1"/>
</dbReference>
<dbReference type="Gene3D" id="3.50.50.60">
    <property type="entry name" value="FAD/NAD(P)-binding domain"/>
    <property type="match status" value="3"/>
</dbReference>
<evidence type="ECO:0000256" key="4">
    <source>
        <dbReference type="ARBA" id="ARBA00022630"/>
    </source>
</evidence>
<dbReference type="SUPFAM" id="SSF51905">
    <property type="entry name" value="FAD/NAD(P)-binding domain"/>
    <property type="match status" value="3"/>
</dbReference>
<keyword evidence="11" id="KW-1185">Reference proteome</keyword>
<dbReference type="EMBL" id="JAPZBR010000003">
    <property type="protein sequence ID" value="KAJ5357957.1"/>
    <property type="molecule type" value="Genomic_DNA"/>
</dbReference>
<feature type="compositionally biased region" description="Basic and acidic residues" evidence="8">
    <location>
        <begin position="27"/>
        <end position="38"/>
    </location>
</feature>
<dbReference type="PANTHER" id="PTHR43098:SF2">
    <property type="entry name" value="FAD-BINDING MONOOXYGENASE AUSB-RELATED"/>
    <property type="match status" value="1"/>
</dbReference>
<dbReference type="PRINTS" id="PR00411">
    <property type="entry name" value="PNDRDTASEI"/>
</dbReference>
<comment type="cofactor">
    <cofactor evidence="1">
        <name>FAD</name>
        <dbReference type="ChEBI" id="CHEBI:57692"/>
    </cofactor>
</comment>
<evidence type="ECO:0000256" key="7">
    <source>
        <dbReference type="ARBA" id="ARBA00023002"/>
    </source>
</evidence>
<feature type="region of interest" description="Disordered" evidence="8">
    <location>
        <begin position="1"/>
        <end position="38"/>
    </location>
</feature>
<dbReference type="PANTHER" id="PTHR43098">
    <property type="entry name" value="L-ORNITHINE N(5)-MONOOXYGENASE-RELATED"/>
    <property type="match status" value="1"/>
</dbReference>
<protein>
    <recommendedName>
        <fullName evidence="9">FAD/NAD(P)-binding domain-containing protein</fullName>
    </recommendedName>
</protein>
<dbReference type="InterPro" id="IPR036188">
    <property type="entry name" value="FAD/NAD-bd_sf"/>
</dbReference>
<evidence type="ECO:0000256" key="3">
    <source>
        <dbReference type="ARBA" id="ARBA00010139"/>
    </source>
</evidence>
<evidence type="ECO:0000256" key="8">
    <source>
        <dbReference type="SAM" id="MobiDB-lite"/>
    </source>
</evidence>
<keyword evidence="6" id="KW-0521">NADP</keyword>
<reference evidence="10" key="2">
    <citation type="journal article" date="2023" name="IMA Fungus">
        <title>Comparative genomic study of the Penicillium genus elucidates a diverse pangenome and 15 lateral gene transfer events.</title>
        <authorList>
            <person name="Petersen C."/>
            <person name="Sorensen T."/>
            <person name="Nielsen M.R."/>
            <person name="Sondergaard T.E."/>
            <person name="Sorensen J.L."/>
            <person name="Fitzpatrick D.A."/>
            <person name="Frisvad J.C."/>
            <person name="Nielsen K.L."/>
        </authorList>
    </citation>
    <scope>NUCLEOTIDE SEQUENCE</scope>
    <source>
        <strain evidence="10">IBT 35675</strain>
    </source>
</reference>
<proteinExistence type="inferred from homology"/>
<feature type="domain" description="FAD/NAD(P)-binding" evidence="9">
    <location>
        <begin position="81"/>
        <end position="303"/>
    </location>
</feature>
<organism evidence="10 11">
    <name type="scientific">Penicillium brevicompactum</name>
    <dbReference type="NCBI Taxonomy" id="5074"/>
    <lineage>
        <taxon>Eukaryota</taxon>
        <taxon>Fungi</taxon>
        <taxon>Dikarya</taxon>
        <taxon>Ascomycota</taxon>
        <taxon>Pezizomycotina</taxon>
        <taxon>Eurotiomycetes</taxon>
        <taxon>Eurotiomycetidae</taxon>
        <taxon>Eurotiales</taxon>
        <taxon>Aspergillaceae</taxon>
        <taxon>Penicillium</taxon>
    </lineage>
</organism>
<accession>A0A9W9UUK8</accession>
<evidence type="ECO:0000259" key="9">
    <source>
        <dbReference type="Pfam" id="PF07992"/>
    </source>
</evidence>
<dbReference type="InterPro" id="IPR050775">
    <property type="entry name" value="FAD-binding_Monooxygenases"/>
</dbReference>
<evidence type="ECO:0000313" key="10">
    <source>
        <dbReference type="EMBL" id="KAJ5357957.1"/>
    </source>
</evidence>
<keyword evidence="5" id="KW-0274">FAD</keyword>
<comment type="pathway">
    <text evidence="2">Secondary metabolite biosynthesis; terpenoid biosynthesis.</text>
</comment>
<dbReference type="InterPro" id="IPR023753">
    <property type="entry name" value="FAD/NAD-binding_dom"/>
</dbReference>
<feature type="compositionally biased region" description="Polar residues" evidence="8">
    <location>
        <begin position="1"/>
        <end position="18"/>
    </location>
</feature>
<dbReference type="AlphaFoldDB" id="A0A9W9UUK8"/>
<evidence type="ECO:0000256" key="5">
    <source>
        <dbReference type="ARBA" id="ARBA00022827"/>
    </source>
</evidence>
<evidence type="ECO:0000313" key="11">
    <source>
        <dbReference type="Proteomes" id="UP001148299"/>
    </source>
</evidence>
<dbReference type="GO" id="GO:0016491">
    <property type="term" value="F:oxidoreductase activity"/>
    <property type="evidence" value="ECO:0007669"/>
    <property type="project" value="UniProtKB-KW"/>
</dbReference>
<name>A0A9W9UUK8_PENBR</name>
<keyword evidence="4" id="KW-0285">Flavoprotein</keyword>
<comment type="similarity">
    <text evidence="3">Belongs to the FAD-binding monooxygenase family.</text>
</comment>
<reference evidence="10" key="1">
    <citation type="submission" date="2022-12" db="EMBL/GenBank/DDBJ databases">
        <authorList>
            <person name="Petersen C."/>
        </authorList>
    </citation>
    <scope>NUCLEOTIDE SEQUENCE</scope>
    <source>
        <strain evidence="10">IBT 35675</strain>
    </source>
</reference>
<gene>
    <name evidence="10" type="ORF">N7541_005115</name>
</gene>
<keyword evidence="7" id="KW-0560">Oxidoreductase</keyword>
<sequence length="643" mass="72285">MSSLNHQSNDNRPSTDTADPTLASMKYRYEEERQKRLRSDGNTQFIEPAKSAQYERFTNDPWVDPAEVQPLRAKFSNQRSEILIIGAGWGGIQIAVRMIEAGIPASDIRIIDPAGGFGGTWYWNRYPGLMCDIESYLYLPYLEKTGYIPKHRYSQGEEIREYVNLVAQRWGLVNCGVFQTQAEKMVWDDDARVWSVELVQRRNDEEPERLRVRCKIVNLAAGVLNWPKLPKIPGILDYRGDVFHTARWAYDITGGSPADPSLSKLKEKRVVVIGTGATAVQIVPQLAKWCKHLYVVQRTPSSVDVRDQRETDEAWFQKEVARSKDWQRERMRNFHQHFTLDKTPSVNLVDDGWTRAPALVGITGYEKGPRSPEDIPAYAARLVEIDTHRQSRIHARVENEVSDPVVAEKLKPWYPVWCKRPAFHDDYLKAFNQENVTLVDTDGKGVDRITADSVIINEESYPADVVIFATGFLAPPAGTPAEKANMSVIGLNGVSMSEEWTRSGPATLHGVIDAKFPNLFISGPLQGSTSGNYRFSLDEYAKHISHILVEARRRAGGAEFAVAPSAEAAEDWALQVMMNCAPMGVAIGCTPGYFNLEGDLDRAPAAHRVIMARSGLWGMGVEHWLRVLESWRAEGSMKGIVVR</sequence>
<evidence type="ECO:0000256" key="2">
    <source>
        <dbReference type="ARBA" id="ARBA00004721"/>
    </source>
</evidence>
<evidence type="ECO:0000256" key="1">
    <source>
        <dbReference type="ARBA" id="ARBA00001974"/>
    </source>
</evidence>
<dbReference type="Proteomes" id="UP001148299">
    <property type="component" value="Unassembled WGS sequence"/>
</dbReference>
<comment type="caution">
    <text evidence="10">The sequence shown here is derived from an EMBL/GenBank/DDBJ whole genome shotgun (WGS) entry which is preliminary data.</text>
</comment>